<name>A0A9Q4FLS6_9FIRM</name>
<reference evidence="1" key="1">
    <citation type="submission" date="2022-01" db="EMBL/GenBank/DDBJ databases">
        <title>Collection of gut derived symbiotic bacterial strains cultured from healthy donors.</title>
        <authorList>
            <person name="Lin H."/>
            <person name="Kohout C."/>
            <person name="Waligurski E."/>
            <person name="Pamer E.G."/>
        </authorList>
    </citation>
    <scope>NUCLEOTIDE SEQUENCE</scope>
    <source>
        <strain evidence="1">MSK.14.39</strain>
    </source>
</reference>
<dbReference type="GO" id="GO:0070573">
    <property type="term" value="F:metallodipeptidase activity"/>
    <property type="evidence" value="ECO:0007669"/>
    <property type="project" value="InterPro"/>
</dbReference>
<dbReference type="SUPFAM" id="SSF51556">
    <property type="entry name" value="Metallo-dependent hydrolases"/>
    <property type="match status" value="1"/>
</dbReference>
<dbReference type="Proteomes" id="UP001108123">
    <property type="component" value="Unassembled WGS sequence"/>
</dbReference>
<organism evidence="1 2">
    <name type="scientific">Anaerosalibacter bizertensis</name>
    <dbReference type="NCBI Taxonomy" id="932217"/>
    <lineage>
        <taxon>Bacteria</taxon>
        <taxon>Bacillati</taxon>
        <taxon>Bacillota</taxon>
        <taxon>Tissierellia</taxon>
        <taxon>Tissierellales</taxon>
        <taxon>Sporanaerobacteraceae</taxon>
        <taxon>Anaerosalibacter</taxon>
    </lineage>
</organism>
<dbReference type="Pfam" id="PF01244">
    <property type="entry name" value="Peptidase_M19"/>
    <property type="match status" value="1"/>
</dbReference>
<keyword evidence="2" id="KW-1185">Reference proteome</keyword>
<sequence>MFIFNGHSDILSDINLRRLKGEKDVFRRYHYENFLKSNVKSVIWVIWTDPQHINNPKDRTSQIINSMKEEFIEASDIINVVKKYGDFEKGFKEDKINVLIGMEGLDHIEDNIDLIEKYYNDIGLRHVSLTWNKKNMLASGVDDDINGVTSLGRKAIEKIEELGILLDVSHLNEKSFWDVVNIASRPIIASHSNAKYFANVKRNLDDEQLIAIAKSGGLVGVNAVSVFVNDDKENQKIDNLIDQIDYIKSLIGIEHIGFGFDFCDFLPQSYVGRPDPRTNSITVEGLSSEADIRKLINRMEKRGYREGEIELIAYKNYDKLLKMILK</sequence>
<dbReference type="InterPro" id="IPR032466">
    <property type="entry name" value="Metal_Hydrolase"/>
</dbReference>
<comment type="caution">
    <text evidence="1">The sequence shown here is derived from an EMBL/GenBank/DDBJ whole genome shotgun (WGS) entry which is preliminary data.</text>
</comment>
<dbReference type="EMBL" id="JAKNID010000095">
    <property type="protein sequence ID" value="MCG4566076.1"/>
    <property type="molecule type" value="Genomic_DNA"/>
</dbReference>
<dbReference type="PANTHER" id="PTHR10443">
    <property type="entry name" value="MICROSOMAL DIPEPTIDASE"/>
    <property type="match status" value="1"/>
</dbReference>
<dbReference type="Gene3D" id="3.20.20.140">
    <property type="entry name" value="Metal-dependent hydrolases"/>
    <property type="match status" value="1"/>
</dbReference>
<proteinExistence type="predicted"/>
<dbReference type="InterPro" id="IPR008257">
    <property type="entry name" value="Pept_M19"/>
</dbReference>
<protein>
    <submittedName>
        <fullName evidence="1">Dipeptidase</fullName>
    </submittedName>
</protein>
<dbReference type="AlphaFoldDB" id="A0A9Q4FLS6"/>
<gene>
    <name evidence="1" type="ORF">L0P62_11610</name>
</gene>
<evidence type="ECO:0000313" key="1">
    <source>
        <dbReference type="EMBL" id="MCG4566076.1"/>
    </source>
</evidence>
<dbReference type="PANTHER" id="PTHR10443:SF12">
    <property type="entry name" value="DIPEPTIDASE"/>
    <property type="match status" value="1"/>
</dbReference>
<accession>A0A9Q4FLS6</accession>
<evidence type="ECO:0000313" key="2">
    <source>
        <dbReference type="Proteomes" id="UP001108123"/>
    </source>
</evidence>
<dbReference type="RefSeq" id="WP_226808282.1">
    <property type="nucleotide sequence ID" value="NZ_JAJBNW010000044.1"/>
</dbReference>
<dbReference type="PROSITE" id="PS51365">
    <property type="entry name" value="RENAL_DIPEPTIDASE_2"/>
    <property type="match status" value="1"/>
</dbReference>
<dbReference type="GO" id="GO:0006508">
    <property type="term" value="P:proteolysis"/>
    <property type="evidence" value="ECO:0007669"/>
    <property type="project" value="InterPro"/>
</dbReference>